<evidence type="ECO:0008006" key="3">
    <source>
        <dbReference type="Google" id="ProtNLM"/>
    </source>
</evidence>
<keyword evidence="2" id="KW-1185">Reference proteome</keyword>
<accession>A0A2Z6PB46</accession>
<name>A0A2Z6PB46_TRISU</name>
<dbReference type="OrthoDB" id="1938551at2759"/>
<dbReference type="EMBL" id="DF974160">
    <property type="protein sequence ID" value="GAU45905.1"/>
    <property type="molecule type" value="Genomic_DNA"/>
</dbReference>
<gene>
    <name evidence="1" type="ORF">TSUD_280460</name>
</gene>
<dbReference type="Proteomes" id="UP000242715">
    <property type="component" value="Unassembled WGS sequence"/>
</dbReference>
<reference evidence="2" key="1">
    <citation type="journal article" date="2017" name="Front. Plant Sci.">
        <title>Climate Clever Clovers: New Paradigm to Reduce the Environmental Footprint of Ruminants by Breeding Low Methanogenic Forages Utilizing Haplotype Variation.</title>
        <authorList>
            <person name="Kaur P."/>
            <person name="Appels R."/>
            <person name="Bayer P.E."/>
            <person name="Keeble-Gagnere G."/>
            <person name="Wang J."/>
            <person name="Hirakawa H."/>
            <person name="Shirasawa K."/>
            <person name="Vercoe P."/>
            <person name="Stefanova K."/>
            <person name="Durmic Z."/>
            <person name="Nichols P."/>
            <person name="Revell C."/>
            <person name="Isobe S.N."/>
            <person name="Edwards D."/>
            <person name="Erskine W."/>
        </authorList>
    </citation>
    <scope>NUCLEOTIDE SEQUENCE [LARGE SCALE GENOMIC DNA]</scope>
    <source>
        <strain evidence="2">cv. Daliak</strain>
    </source>
</reference>
<evidence type="ECO:0000313" key="1">
    <source>
        <dbReference type="EMBL" id="GAU45905.1"/>
    </source>
</evidence>
<dbReference type="AlphaFoldDB" id="A0A2Z6PB46"/>
<protein>
    <recommendedName>
        <fullName evidence="3">Reverse transcriptase domain-containing protein</fullName>
    </recommendedName>
</protein>
<dbReference type="PANTHER" id="PTHR33116:SF78">
    <property type="entry name" value="OS12G0587133 PROTEIN"/>
    <property type="match status" value="1"/>
</dbReference>
<dbReference type="PANTHER" id="PTHR33116">
    <property type="entry name" value="REVERSE TRANSCRIPTASE ZINC-BINDING DOMAIN-CONTAINING PROTEIN-RELATED-RELATED"/>
    <property type="match status" value="1"/>
</dbReference>
<sequence length="535" mass="61104">MYSEILACFVRGDRLITLGLHVKSSGVALDLIEEEFKVKDGSYLSTDGDVDNSYFGFTETGRLNGNKSPGPDGFNLNFFKACWPIVKHEVLAFLNEFHDSAHLPKAVTASFLTLVPKKDHPQGWLKWMRACIFESLMSILINGSPTDDFKVERGLRQGDPLSPFLFLIVAEGLAGLMKRTVEIGIPDGANPRRRETWKPVVEAMNKRLNTWNNRHLSFGGRLTLINSVFTSLPLYFFSFFKVPRCILKQLVKIQRSFLWGGGRENRKICRVKWDQICLPKEQGGLRVNNLDFFNVALLNKWKWRFLNDNDAIWADLLRFRYGHLHTLVMDGSPVPRGAKYSTWWKDIVSSCREAGSDGFQTNIRAVVGKGNNIGFWKFNWFGNQPFNELFPNLFAKEAHPYVMIAESQMEELDSNVLNAIRQLWRNDVPSKVLFFGWRLLLERLPTRVALNHRDGLERVIQQGLKAGIILVGSAIRNLVIFNEAVPNASSLVDEIKATSWAWEKMNDTTIDKEYDVGDWCFLSGRESDELDWSIG</sequence>
<evidence type="ECO:0000313" key="2">
    <source>
        <dbReference type="Proteomes" id="UP000242715"/>
    </source>
</evidence>
<organism evidence="1 2">
    <name type="scientific">Trifolium subterraneum</name>
    <name type="common">Subterranean clover</name>
    <dbReference type="NCBI Taxonomy" id="3900"/>
    <lineage>
        <taxon>Eukaryota</taxon>
        <taxon>Viridiplantae</taxon>
        <taxon>Streptophyta</taxon>
        <taxon>Embryophyta</taxon>
        <taxon>Tracheophyta</taxon>
        <taxon>Spermatophyta</taxon>
        <taxon>Magnoliopsida</taxon>
        <taxon>eudicotyledons</taxon>
        <taxon>Gunneridae</taxon>
        <taxon>Pentapetalae</taxon>
        <taxon>rosids</taxon>
        <taxon>fabids</taxon>
        <taxon>Fabales</taxon>
        <taxon>Fabaceae</taxon>
        <taxon>Papilionoideae</taxon>
        <taxon>50 kb inversion clade</taxon>
        <taxon>NPAAA clade</taxon>
        <taxon>Hologalegina</taxon>
        <taxon>IRL clade</taxon>
        <taxon>Trifolieae</taxon>
        <taxon>Trifolium</taxon>
    </lineage>
</organism>
<proteinExistence type="predicted"/>